<keyword evidence="2" id="KW-0813">Transport</keyword>
<organism evidence="11 12">
    <name type="scientific">Hominiventricola aquisgranensis</name>
    <dbReference type="NCBI Taxonomy" id="3133164"/>
    <lineage>
        <taxon>Bacteria</taxon>
        <taxon>Bacillati</taxon>
        <taxon>Bacillota</taxon>
        <taxon>Clostridia</taxon>
        <taxon>Lachnospirales</taxon>
        <taxon>Lachnospiraceae</taxon>
        <taxon>Hominiventricola</taxon>
    </lineage>
</organism>
<evidence type="ECO:0000256" key="3">
    <source>
        <dbReference type="ARBA" id="ARBA00022475"/>
    </source>
</evidence>
<evidence type="ECO:0000256" key="4">
    <source>
        <dbReference type="ARBA" id="ARBA00022519"/>
    </source>
</evidence>
<protein>
    <submittedName>
        <fullName evidence="11">TRAP transporter small permease</fullName>
    </submittedName>
</protein>
<feature type="transmembrane region" description="Helical" evidence="9">
    <location>
        <begin position="82"/>
        <end position="105"/>
    </location>
</feature>
<evidence type="ECO:0000256" key="1">
    <source>
        <dbReference type="ARBA" id="ARBA00004429"/>
    </source>
</evidence>
<evidence type="ECO:0000256" key="2">
    <source>
        <dbReference type="ARBA" id="ARBA00022448"/>
    </source>
</evidence>
<name>A0ABV1I1E7_9FIRM</name>
<dbReference type="EMBL" id="JBBMFC010000014">
    <property type="protein sequence ID" value="MEQ2579008.1"/>
    <property type="molecule type" value="Genomic_DNA"/>
</dbReference>
<evidence type="ECO:0000256" key="8">
    <source>
        <dbReference type="ARBA" id="ARBA00038436"/>
    </source>
</evidence>
<evidence type="ECO:0000256" key="5">
    <source>
        <dbReference type="ARBA" id="ARBA00022692"/>
    </source>
</evidence>
<reference evidence="11 12" key="1">
    <citation type="submission" date="2024-03" db="EMBL/GenBank/DDBJ databases">
        <title>Human intestinal bacterial collection.</title>
        <authorList>
            <person name="Pauvert C."/>
            <person name="Hitch T.C.A."/>
            <person name="Clavel T."/>
        </authorList>
    </citation>
    <scope>NUCLEOTIDE SEQUENCE [LARGE SCALE GENOMIC DNA]</scope>
    <source>
        <strain evidence="11 12">CLA-AA-H78B</strain>
    </source>
</reference>
<accession>A0ABV1I1E7</accession>
<evidence type="ECO:0000256" key="6">
    <source>
        <dbReference type="ARBA" id="ARBA00022989"/>
    </source>
</evidence>
<comment type="similarity">
    <text evidence="8">Belongs to the TRAP transporter small permease family.</text>
</comment>
<keyword evidence="12" id="KW-1185">Reference proteome</keyword>
<evidence type="ECO:0000256" key="9">
    <source>
        <dbReference type="SAM" id="Phobius"/>
    </source>
</evidence>
<dbReference type="PANTHER" id="PTHR35011">
    <property type="entry name" value="2,3-DIKETO-L-GULONATE TRAP TRANSPORTER SMALL PERMEASE PROTEIN YIAM"/>
    <property type="match status" value="1"/>
</dbReference>
<evidence type="ECO:0000313" key="11">
    <source>
        <dbReference type="EMBL" id="MEQ2579008.1"/>
    </source>
</evidence>
<dbReference type="InterPro" id="IPR055348">
    <property type="entry name" value="DctQ"/>
</dbReference>
<comment type="caution">
    <text evidence="11">The sequence shown here is derived from an EMBL/GenBank/DDBJ whole genome shotgun (WGS) entry which is preliminary data.</text>
</comment>
<dbReference type="RefSeq" id="WP_117499939.1">
    <property type="nucleotide sequence ID" value="NZ_JBBMFC010000014.1"/>
</dbReference>
<keyword evidence="7 9" id="KW-0472">Membrane</keyword>
<evidence type="ECO:0000313" key="12">
    <source>
        <dbReference type="Proteomes" id="UP001470288"/>
    </source>
</evidence>
<gene>
    <name evidence="11" type="ORF">WMO62_09180</name>
</gene>
<evidence type="ECO:0000259" key="10">
    <source>
        <dbReference type="Pfam" id="PF04290"/>
    </source>
</evidence>
<keyword evidence="6 9" id="KW-1133">Transmembrane helix</keyword>
<feature type="transmembrane region" description="Helical" evidence="9">
    <location>
        <begin position="125"/>
        <end position="143"/>
    </location>
</feature>
<comment type="subcellular location">
    <subcellularLocation>
        <location evidence="1">Cell inner membrane</location>
        <topology evidence="1">Multi-pass membrane protein</topology>
    </subcellularLocation>
</comment>
<evidence type="ECO:0000256" key="7">
    <source>
        <dbReference type="ARBA" id="ARBA00023136"/>
    </source>
</evidence>
<keyword evidence="4" id="KW-0997">Cell inner membrane</keyword>
<dbReference type="Proteomes" id="UP001470288">
    <property type="component" value="Unassembled WGS sequence"/>
</dbReference>
<feature type="transmembrane region" description="Helical" evidence="9">
    <location>
        <begin position="40"/>
        <end position="61"/>
    </location>
</feature>
<sequence>MKKFFAEIEDNFCGLLLFVMAILTCINVFARYILHSSMPFVEELTCVGLVIISVGGAATAAKRGAHLGLTLFTDMMPKKAQIVCQIVGNLLGIAFGAVLVYFGFLMAQQEYVLGQKTTGMQWPEWLYGMWIPICGAVLIIRYLQLTAKELKAMKEEN</sequence>
<feature type="domain" description="Tripartite ATP-independent periplasmic transporters DctQ component" evidence="10">
    <location>
        <begin position="20"/>
        <end position="149"/>
    </location>
</feature>
<dbReference type="Pfam" id="PF04290">
    <property type="entry name" value="DctQ"/>
    <property type="match status" value="1"/>
</dbReference>
<dbReference type="InterPro" id="IPR007387">
    <property type="entry name" value="TRAP_DctQ"/>
</dbReference>
<keyword evidence="5 9" id="KW-0812">Transmembrane</keyword>
<dbReference type="PANTHER" id="PTHR35011:SF2">
    <property type="entry name" value="2,3-DIKETO-L-GULONATE TRAP TRANSPORTER SMALL PERMEASE PROTEIN YIAM"/>
    <property type="match status" value="1"/>
</dbReference>
<keyword evidence="3" id="KW-1003">Cell membrane</keyword>
<proteinExistence type="inferred from homology"/>
<feature type="transmembrane region" description="Helical" evidence="9">
    <location>
        <begin position="12"/>
        <end position="34"/>
    </location>
</feature>